<gene>
    <name evidence="2" type="ORF">AVEN_136021-2_1</name>
</gene>
<comment type="caution">
    <text evidence="2">The sequence shown here is derived from an EMBL/GenBank/DDBJ whole genome shotgun (WGS) entry which is preliminary data.</text>
</comment>
<dbReference type="AlphaFoldDB" id="A0A4Y2EVX3"/>
<keyword evidence="3" id="KW-1185">Reference proteome</keyword>
<evidence type="ECO:0000313" key="3">
    <source>
        <dbReference type="Proteomes" id="UP000499080"/>
    </source>
</evidence>
<sequence>ITDSGLKERLLRESGLGLEKAIEIVRAAETSREQLRSKIEETADSQQCQEK</sequence>
<feature type="non-terminal residue" evidence="2">
    <location>
        <position position="1"/>
    </location>
</feature>
<dbReference type="Proteomes" id="UP000499080">
    <property type="component" value="Unassembled WGS sequence"/>
</dbReference>
<dbReference type="EMBL" id="BGPR01000708">
    <property type="protein sequence ID" value="GBM32439.1"/>
    <property type="molecule type" value="Genomic_DNA"/>
</dbReference>
<name>A0A4Y2EVX3_ARAVE</name>
<keyword evidence="1" id="KW-0175">Coiled coil</keyword>
<reference evidence="2 3" key="1">
    <citation type="journal article" date="2019" name="Sci. Rep.">
        <title>Orb-weaving spider Araneus ventricosus genome elucidates the spidroin gene catalogue.</title>
        <authorList>
            <person name="Kono N."/>
            <person name="Nakamura H."/>
            <person name="Ohtoshi R."/>
            <person name="Moran D.A.P."/>
            <person name="Shinohara A."/>
            <person name="Yoshida Y."/>
            <person name="Fujiwara M."/>
            <person name="Mori M."/>
            <person name="Tomita M."/>
            <person name="Arakawa K."/>
        </authorList>
    </citation>
    <scope>NUCLEOTIDE SEQUENCE [LARGE SCALE GENOMIC DNA]</scope>
</reference>
<feature type="coiled-coil region" evidence="1">
    <location>
        <begin position="18"/>
        <end position="45"/>
    </location>
</feature>
<proteinExistence type="predicted"/>
<organism evidence="2 3">
    <name type="scientific">Araneus ventricosus</name>
    <name type="common">Orbweaver spider</name>
    <name type="synonym">Epeira ventricosa</name>
    <dbReference type="NCBI Taxonomy" id="182803"/>
    <lineage>
        <taxon>Eukaryota</taxon>
        <taxon>Metazoa</taxon>
        <taxon>Ecdysozoa</taxon>
        <taxon>Arthropoda</taxon>
        <taxon>Chelicerata</taxon>
        <taxon>Arachnida</taxon>
        <taxon>Araneae</taxon>
        <taxon>Araneomorphae</taxon>
        <taxon>Entelegynae</taxon>
        <taxon>Araneoidea</taxon>
        <taxon>Araneidae</taxon>
        <taxon>Araneus</taxon>
    </lineage>
</organism>
<protein>
    <submittedName>
        <fullName evidence="2">Uncharacterized protein</fullName>
    </submittedName>
</protein>
<evidence type="ECO:0000313" key="2">
    <source>
        <dbReference type="EMBL" id="GBM32439.1"/>
    </source>
</evidence>
<evidence type="ECO:0000256" key="1">
    <source>
        <dbReference type="SAM" id="Coils"/>
    </source>
</evidence>
<accession>A0A4Y2EVX3</accession>